<feature type="domain" description="HORMA" evidence="3">
    <location>
        <begin position="7"/>
        <end position="207"/>
    </location>
</feature>
<evidence type="ECO:0000256" key="1">
    <source>
        <dbReference type="ARBA" id="ARBA00010348"/>
    </source>
</evidence>
<sequence length="301" mass="33517">MANLERDRVQDGPMTYNETVQFVCDMIREVYPKQVFHRRRRFDTPVYQIRHPGLNEYIGSICKSIQHELHHSSIRQVVIAIHNEGATDACDALERYVFQLEFLLPETDVRNRDLVNLSKSASNLVARQFLLKILALDARLGPVGDGARTFQVLIEMTDDAVPTANSATDSQHGPWTPAQGISFQSNALDPDAKTTMASRDRHYEYTLPRLHPLQILDSGVINEYTRTDTQTSQESGWSSSGKEPLAHQATAQRDLDDPDIEQGVDATGGPLRKKKLFAQPLATGGPTSDASSDDSVDNSDN</sequence>
<dbReference type="PANTHER" id="PTHR11842">
    <property type="entry name" value="MITOTIC SPINDLE ASSEMBLY CHECKPOINT PROTEIN MAD2"/>
    <property type="match status" value="1"/>
</dbReference>
<keyword evidence="5" id="KW-1185">Reference proteome</keyword>
<name>A0AAJ5YVN6_9BASI</name>
<dbReference type="GO" id="GO:0016035">
    <property type="term" value="C:zeta DNA polymerase complex"/>
    <property type="evidence" value="ECO:0007669"/>
    <property type="project" value="TreeGrafter"/>
</dbReference>
<feature type="region of interest" description="Disordered" evidence="2">
    <location>
        <begin position="227"/>
        <end position="301"/>
    </location>
</feature>
<evidence type="ECO:0000313" key="5">
    <source>
        <dbReference type="Proteomes" id="UP001219567"/>
    </source>
</evidence>
<comment type="similarity">
    <text evidence="1">Belongs to the MAD2 family.</text>
</comment>
<feature type="compositionally biased region" description="Acidic residues" evidence="2">
    <location>
        <begin position="291"/>
        <end position="301"/>
    </location>
</feature>
<protein>
    <recommendedName>
        <fullName evidence="3">HORMA domain-containing protein</fullName>
    </recommendedName>
</protein>
<accession>A0AAJ5YVN6</accession>
<reference evidence="4 5" key="1">
    <citation type="submission" date="2023-03" db="EMBL/GenBank/DDBJ databases">
        <title>Mating type loci evolution in Malassezia.</title>
        <authorList>
            <person name="Coelho M.A."/>
        </authorList>
    </citation>
    <scope>NUCLEOTIDE SEQUENCE [LARGE SCALE GENOMIC DNA]</scope>
    <source>
        <strain evidence="4 5">CBS 9725</strain>
    </source>
</reference>
<proteinExistence type="inferred from homology"/>
<feature type="compositionally biased region" description="Polar residues" evidence="2">
    <location>
        <begin position="163"/>
        <end position="187"/>
    </location>
</feature>
<evidence type="ECO:0000256" key="2">
    <source>
        <dbReference type="SAM" id="MobiDB-lite"/>
    </source>
</evidence>
<dbReference type="Gene3D" id="3.30.900.10">
    <property type="entry name" value="HORMA domain"/>
    <property type="match status" value="1"/>
</dbReference>
<dbReference type="AlphaFoldDB" id="A0AAJ5YVN6"/>
<evidence type="ECO:0000313" key="4">
    <source>
        <dbReference type="EMBL" id="WFD00296.1"/>
    </source>
</evidence>
<gene>
    <name evidence="4" type="ORF">MYAM1_003044</name>
</gene>
<dbReference type="InterPro" id="IPR045091">
    <property type="entry name" value="Mad2-like"/>
</dbReference>
<evidence type="ECO:0000259" key="3">
    <source>
        <dbReference type="PROSITE" id="PS50815"/>
    </source>
</evidence>
<dbReference type="InterPro" id="IPR036570">
    <property type="entry name" value="HORMA_dom_sf"/>
</dbReference>
<dbReference type="EMBL" id="CP119946">
    <property type="protein sequence ID" value="WFD00296.1"/>
    <property type="molecule type" value="Genomic_DNA"/>
</dbReference>
<feature type="region of interest" description="Disordered" evidence="2">
    <location>
        <begin position="163"/>
        <end position="194"/>
    </location>
</feature>
<dbReference type="SUPFAM" id="SSF56019">
    <property type="entry name" value="The spindle assembly checkpoint protein mad2"/>
    <property type="match status" value="1"/>
</dbReference>
<dbReference type="PROSITE" id="PS50815">
    <property type="entry name" value="HORMA"/>
    <property type="match status" value="1"/>
</dbReference>
<dbReference type="InterPro" id="IPR003511">
    <property type="entry name" value="HORMA_dom"/>
</dbReference>
<dbReference type="PANTHER" id="PTHR11842:SF10">
    <property type="entry name" value="MITOTIC SPINDLE ASSEMBLY CHECKPOINT PROTEIN MAD2B"/>
    <property type="match status" value="1"/>
</dbReference>
<feature type="compositionally biased region" description="Polar residues" evidence="2">
    <location>
        <begin position="227"/>
        <end position="241"/>
    </location>
</feature>
<organism evidence="4 5">
    <name type="scientific">Malassezia yamatoensis</name>
    <dbReference type="NCBI Taxonomy" id="253288"/>
    <lineage>
        <taxon>Eukaryota</taxon>
        <taxon>Fungi</taxon>
        <taxon>Dikarya</taxon>
        <taxon>Basidiomycota</taxon>
        <taxon>Ustilaginomycotina</taxon>
        <taxon>Malasseziomycetes</taxon>
        <taxon>Malasseziales</taxon>
        <taxon>Malasseziaceae</taxon>
        <taxon>Malassezia</taxon>
    </lineage>
</organism>
<dbReference type="Proteomes" id="UP001219567">
    <property type="component" value="Chromosome 4"/>
</dbReference>